<dbReference type="InterPro" id="IPR036772">
    <property type="entry name" value="SRCR-like_dom_sf"/>
</dbReference>
<evidence type="ECO:0000256" key="1">
    <source>
        <dbReference type="ARBA" id="ARBA00000822"/>
    </source>
</evidence>
<feature type="domain" description="EGF-like" evidence="21">
    <location>
        <begin position="4432"/>
        <end position="4468"/>
    </location>
</feature>
<feature type="domain" description="EGF-like" evidence="21">
    <location>
        <begin position="938"/>
        <end position="974"/>
    </location>
</feature>
<feature type="domain" description="EGF-like" evidence="21">
    <location>
        <begin position="1280"/>
        <end position="1316"/>
    </location>
</feature>
<feature type="domain" description="EGF-like" evidence="21">
    <location>
        <begin position="1888"/>
        <end position="1924"/>
    </location>
</feature>
<dbReference type="SMART" id="SM00832">
    <property type="entry name" value="C8"/>
    <property type="match status" value="1"/>
</dbReference>
<feature type="disulfide bond" evidence="19">
    <location>
        <begin position="4109"/>
        <end position="4118"/>
    </location>
</feature>
<feature type="disulfide bond" evidence="19">
    <location>
        <begin position="1496"/>
        <end position="1505"/>
    </location>
</feature>
<dbReference type="SMART" id="SM00181">
    <property type="entry name" value="EGF"/>
    <property type="match status" value="64"/>
</dbReference>
<feature type="domain" description="Chitin-binding type-2" evidence="23">
    <location>
        <begin position="3647"/>
        <end position="3705"/>
    </location>
</feature>
<feature type="disulfide bond" evidence="19">
    <location>
        <begin position="1040"/>
        <end position="1049"/>
    </location>
</feature>
<dbReference type="GO" id="GO:0008061">
    <property type="term" value="F:chitin binding"/>
    <property type="evidence" value="ECO:0007669"/>
    <property type="project" value="InterPro"/>
</dbReference>
<proteinExistence type="predicted"/>
<dbReference type="Pfam" id="PF07645">
    <property type="entry name" value="EGF_CA"/>
    <property type="match status" value="1"/>
</dbReference>
<feature type="domain" description="EGF-like" evidence="21">
    <location>
        <begin position="1812"/>
        <end position="1848"/>
    </location>
</feature>
<feature type="disulfide bond" evidence="19">
    <location>
        <begin position="1078"/>
        <end position="1087"/>
    </location>
</feature>
<feature type="disulfide bond" evidence="19">
    <location>
        <begin position="4147"/>
        <end position="4156"/>
    </location>
</feature>
<feature type="domain" description="EGF-like" evidence="21">
    <location>
        <begin position="1052"/>
        <end position="1088"/>
    </location>
</feature>
<feature type="disulfide bond" evidence="19">
    <location>
        <begin position="926"/>
        <end position="935"/>
    </location>
</feature>
<dbReference type="PANTHER" id="PTHR47761">
    <property type="entry name" value="C-TYPE LECTIN-RELATED"/>
    <property type="match status" value="1"/>
</dbReference>
<feature type="disulfide bond" evidence="19">
    <location>
        <begin position="1572"/>
        <end position="1581"/>
    </location>
</feature>
<feature type="domain" description="EGF-like" evidence="21">
    <location>
        <begin position="1508"/>
        <end position="1544"/>
    </location>
</feature>
<dbReference type="SMART" id="SM00179">
    <property type="entry name" value="EGF_CA"/>
    <property type="match status" value="58"/>
</dbReference>
<feature type="domain" description="EGF-like" evidence="21">
    <location>
        <begin position="1660"/>
        <end position="1696"/>
    </location>
</feature>
<dbReference type="SMART" id="SM00494">
    <property type="entry name" value="ChtBD2"/>
    <property type="match status" value="9"/>
</dbReference>
<feature type="disulfide bond" evidence="19">
    <location>
        <begin position="1762"/>
        <end position="1771"/>
    </location>
</feature>
<feature type="disulfide bond" evidence="19">
    <location>
        <begin position="3533"/>
        <end position="3542"/>
    </location>
</feature>
<feature type="disulfide bond" evidence="19">
    <location>
        <begin position="3305"/>
        <end position="3314"/>
    </location>
</feature>
<dbReference type="Proteomes" id="UP000001554">
    <property type="component" value="Chromosome 2"/>
</dbReference>
<dbReference type="FunFam" id="3.10.250.10:FF:000007">
    <property type="entry name" value="Soluble scavenger receptor cysteine-rich domain-containing protein SSC5D"/>
    <property type="match status" value="2"/>
</dbReference>
<dbReference type="FunFam" id="2.10.25.10:FF:000031">
    <property type="entry name" value="neurogenic locus notch homolog protein 3"/>
    <property type="match status" value="1"/>
</dbReference>
<feature type="disulfide bond" evidence="19">
    <location>
        <begin position="3419"/>
        <end position="3428"/>
    </location>
</feature>
<feature type="domain" description="EGF-like" evidence="21">
    <location>
        <begin position="4508"/>
        <end position="4544"/>
    </location>
</feature>
<feature type="disulfide bond" evidence="19">
    <location>
        <begin position="4071"/>
        <end position="4080"/>
    </location>
</feature>
<feature type="disulfide bond" evidence="19">
    <location>
        <begin position="1800"/>
        <end position="1809"/>
    </location>
</feature>
<comment type="subunit">
    <text evidence="17">Interacts with LGALS1 and laminin.</text>
</comment>
<keyword evidence="7" id="KW-0732">Signal</keyword>
<feature type="disulfide bond" evidence="19">
    <location>
        <begin position="1306"/>
        <end position="1315"/>
    </location>
</feature>
<feature type="domain" description="EGF-like" evidence="21">
    <location>
        <begin position="3355"/>
        <end position="3391"/>
    </location>
</feature>
<feature type="domain" description="EGF-like" evidence="21">
    <location>
        <begin position="4045"/>
        <end position="4081"/>
    </location>
</feature>
<protein>
    <recommendedName>
        <fullName evidence="18">Soluble scavenger receptor cysteine-rich domain-containing protein SSC5D</fullName>
        <ecNumber evidence="3">3.2.1.14</ecNumber>
    </recommendedName>
</protein>
<keyword evidence="6" id="KW-0812">Transmembrane</keyword>
<feature type="domain" description="EGF-like" evidence="21">
    <location>
        <begin position="785"/>
        <end position="821"/>
    </location>
</feature>
<feature type="disulfide bond" evidence="19">
    <location>
        <begin position="320"/>
        <end position="329"/>
    </location>
</feature>
<feature type="disulfide bond" evidence="19">
    <location>
        <begin position="811"/>
        <end position="820"/>
    </location>
</feature>
<evidence type="ECO:0000259" key="22">
    <source>
        <dbReference type="PROSITE" id="PS50287"/>
    </source>
</evidence>
<evidence type="ECO:0000256" key="13">
    <source>
        <dbReference type="ARBA" id="ARBA00023157"/>
    </source>
</evidence>
<feature type="disulfide bond" evidence="19">
    <location>
        <begin position="1914"/>
        <end position="1923"/>
    </location>
</feature>
<dbReference type="Pfam" id="PF06119">
    <property type="entry name" value="NIDO"/>
    <property type="match status" value="1"/>
</dbReference>
<feature type="disulfide bond" evidence="19">
    <location>
        <begin position="302"/>
        <end position="312"/>
    </location>
</feature>
<evidence type="ECO:0000313" key="27">
    <source>
        <dbReference type="RefSeq" id="XP_035665849.1"/>
    </source>
</evidence>
<dbReference type="PROSITE" id="PS51233">
    <property type="entry name" value="VWFD"/>
    <property type="match status" value="1"/>
</dbReference>
<dbReference type="FunFam" id="2.10.25.10:FF:000038">
    <property type="entry name" value="Fibrillin 2"/>
    <property type="match status" value="1"/>
</dbReference>
<comment type="subcellular location">
    <subcellularLocation>
        <location evidence="2">Cell membrane</location>
        <topology evidence="2">Single-pass type I membrane protein</topology>
    </subcellularLocation>
</comment>
<feature type="domain" description="EGF-like" evidence="21">
    <location>
        <begin position="124"/>
        <end position="160"/>
    </location>
</feature>
<feature type="domain" description="EGF-like" evidence="21">
    <location>
        <begin position="976"/>
        <end position="1012"/>
    </location>
</feature>
<evidence type="ECO:0000256" key="16">
    <source>
        <dbReference type="ARBA" id="ARBA00058074"/>
    </source>
</evidence>
<feature type="domain" description="EGF-like" evidence="21">
    <location>
        <begin position="900"/>
        <end position="936"/>
    </location>
</feature>
<dbReference type="GO" id="GO:0007160">
    <property type="term" value="P:cell-matrix adhesion"/>
    <property type="evidence" value="ECO:0007669"/>
    <property type="project" value="InterPro"/>
</dbReference>
<feature type="disulfide bond" evidence="19">
    <location>
        <begin position="1268"/>
        <end position="1277"/>
    </location>
</feature>
<feature type="domain" description="Chitin-binding type-2" evidence="23">
    <location>
        <begin position="4223"/>
        <end position="4281"/>
    </location>
</feature>
<feature type="disulfide bond" evidence="20">
    <location>
        <begin position="683"/>
        <end position="744"/>
    </location>
</feature>
<dbReference type="InterPro" id="IPR002557">
    <property type="entry name" value="Chitin-bd_dom"/>
</dbReference>
<evidence type="ECO:0000256" key="3">
    <source>
        <dbReference type="ARBA" id="ARBA00012729"/>
    </source>
</evidence>
<evidence type="ECO:0000256" key="2">
    <source>
        <dbReference type="ARBA" id="ARBA00004251"/>
    </source>
</evidence>
<name>A0A9J7HWX3_BRAFL</name>
<dbReference type="PANTHER" id="PTHR47761:SF1">
    <property type="entry name" value="C-TYPE LECTIN-RELATED"/>
    <property type="match status" value="1"/>
</dbReference>
<dbReference type="Pfam" id="PF17517">
    <property type="entry name" value="IgGFc_binding"/>
    <property type="match status" value="1"/>
</dbReference>
<feature type="disulfide bond" evidence="19">
    <location>
        <begin position="1420"/>
        <end position="1429"/>
    </location>
</feature>
<keyword evidence="14" id="KW-0675">Receptor</keyword>
<feature type="disulfide bond" evidence="20">
    <location>
        <begin position="714"/>
        <end position="724"/>
    </location>
</feature>
<dbReference type="SUPFAM" id="SSF57567">
    <property type="entry name" value="Serine protease inhibitors"/>
    <property type="match status" value="1"/>
</dbReference>
<dbReference type="GO" id="GO:0005576">
    <property type="term" value="C:extracellular region"/>
    <property type="evidence" value="ECO:0007669"/>
    <property type="project" value="InterPro"/>
</dbReference>
<feature type="disulfide bond" evidence="19">
    <location>
        <begin position="227"/>
        <end position="236"/>
    </location>
</feature>
<dbReference type="FunFam" id="2.10.25.10:FF:000472">
    <property type="entry name" value="Uncharacterized protein, isoform A"/>
    <property type="match status" value="2"/>
</dbReference>
<dbReference type="Gene3D" id="3.10.250.10">
    <property type="entry name" value="SRCR-like domain"/>
    <property type="match status" value="2"/>
</dbReference>
<keyword evidence="11" id="KW-0119">Carbohydrate metabolism</keyword>
<feature type="disulfide bond" evidence="19">
    <location>
        <begin position="150"/>
        <end position="159"/>
    </location>
</feature>
<feature type="domain" description="EGF-like" evidence="21">
    <location>
        <begin position="1736"/>
        <end position="1772"/>
    </location>
</feature>
<dbReference type="GO" id="GO:0005886">
    <property type="term" value="C:plasma membrane"/>
    <property type="evidence" value="ECO:0007669"/>
    <property type="project" value="UniProtKB-SubCell"/>
</dbReference>
<feature type="disulfide bond" evidence="19">
    <location>
        <begin position="3495"/>
        <end position="3504"/>
    </location>
</feature>
<feature type="domain" description="Chitin-binding type-2" evidence="23">
    <location>
        <begin position="340"/>
        <end position="398"/>
    </location>
</feature>
<feature type="disulfide bond" evidence="19">
    <location>
        <begin position="964"/>
        <end position="973"/>
    </location>
</feature>
<evidence type="ECO:0000256" key="19">
    <source>
        <dbReference type="PROSITE-ProRule" id="PRU00076"/>
    </source>
</evidence>
<feature type="domain" description="EGF-like" evidence="21">
    <location>
        <begin position="3393"/>
        <end position="3429"/>
    </location>
</feature>
<keyword evidence="5 19" id="KW-0245">EGF-like domain</keyword>
<evidence type="ECO:0000256" key="9">
    <source>
        <dbReference type="ARBA" id="ARBA00022837"/>
    </source>
</evidence>
<feature type="domain" description="Chitin-binding type-2" evidence="23">
    <location>
        <begin position="2092"/>
        <end position="2152"/>
    </location>
</feature>
<feature type="domain" description="Chitin-binding type-2" evidence="23">
    <location>
        <begin position="3209"/>
        <end position="3266"/>
    </location>
</feature>
<evidence type="ECO:0000259" key="23">
    <source>
        <dbReference type="PROSITE" id="PS50940"/>
    </source>
</evidence>
<feature type="domain" description="EGF-like" evidence="21">
    <location>
        <begin position="1394"/>
        <end position="1430"/>
    </location>
</feature>
<dbReference type="CDD" id="cd19941">
    <property type="entry name" value="TIL"/>
    <property type="match status" value="1"/>
</dbReference>
<dbReference type="Gene3D" id="3.20.20.80">
    <property type="entry name" value="Glycosidases"/>
    <property type="match status" value="2"/>
</dbReference>
<feature type="disulfide bond" evidence="19">
    <location>
        <begin position="4458"/>
        <end position="4467"/>
    </location>
</feature>
<keyword evidence="12" id="KW-0472">Membrane</keyword>
<keyword evidence="13 20" id="KW-1015">Disulfide bond</keyword>
<feature type="domain" description="EGF-like" evidence="21">
    <location>
        <begin position="1166"/>
        <end position="1202"/>
    </location>
</feature>
<feature type="domain" description="EGF-like" evidence="21">
    <location>
        <begin position="824"/>
        <end position="860"/>
    </location>
</feature>
<dbReference type="Pfam" id="PF00008">
    <property type="entry name" value="EGF"/>
    <property type="match status" value="55"/>
</dbReference>
<dbReference type="EC" id="3.2.1.14" evidence="3"/>
<comment type="caution">
    <text evidence="19">Lacks conserved residue(s) required for the propagation of feature annotation.</text>
</comment>
<feature type="disulfide bond" evidence="19">
    <location>
        <begin position="3343"/>
        <end position="3352"/>
    </location>
</feature>
<feature type="disulfide bond" evidence="19">
    <location>
        <begin position="3381"/>
        <end position="3390"/>
    </location>
</feature>
<keyword evidence="15" id="KW-0325">Glycoprotein</keyword>
<feature type="disulfide bond" evidence="19">
    <location>
        <begin position="1458"/>
        <end position="1467"/>
    </location>
</feature>
<feature type="domain" description="EGF-like" evidence="21">
    <location>
        <begin position="746"/>
        <end position="782"/>
    </location>
</feature>
<feature type="disulfide bond" evidence="19">
    <location>
        <begin position="1192"/>
        <end position="1201"/>
    </location>
</feature>
<feature type="domain" description="EGF-like" evidence="21">
    <location>
        <begin position="1242"/>
        <end position="1278"/>
    </location>
</feature>
<dbReference type="InterPro" id="IPR053119">
    <property type="entry name" value="Cubilin_domain"/>
</dbReference>
<feature type="domain" description="EGF-like" evidence="21">
    <location>
        <begin position="3583"/>
        <end position="3619"/>
    </location>
</feature>
<dbReference type="PROSITE" id="PS00010">
    <property type="entry name" value="ASX_HYDROXYL"/>
    <property type="match status" value="30"/>
</dbReference>
<feature type="disulfide bond" evidence="19">
    <location>
        <begin position="1382"/>
        <end position="1391"/>
    </location>
</feature>
<dbReference type="InterPro" id="IPR001846">
    <property type="entry name" value="VWF_type-D"/>
</dbReference>
<feature type="domain" description="EGF-like" evidence="21">
    <location>
        <begin position="1774"/>
        <end position="1810"/>
    </location>
</feature>
<feature type="disulfide bond" evidence="19">
    <location>
        <begin position="3995"/>
        <end position="4004"/>
    </location>
</feature>
<dbReference type="InterPro" id="IPR003886">
    <property type="entry name" value="NIDO_dom"/>
</dbReference>
<feature type="domain" description="EGF-like" evidence="21">
    <location>
        <begin position="1318"/>
        <end position="1354"/>
    </location>
</feature>
<keyword evidence="10" id="KW-1133">Transmembrane helix</keyword>
<feature type="disulfide bond" evidence="19">
    <location>
        <begin position="1952"/>
        <end position="1961"/>
    </location>
</feature>
<feature type="domain" description="EGF-like" evidence="21">
    <location>
        <begin position="4083"/>
        <end position="4119"/>
    </location>
</feature>
<feature type="domain" description="EGF-like" evidence="21">
    <location>
        <begin position="4159"/>
        <end position="4195"/>
    </location>
</feature>
<evidence type="ECO:0000256" key="20">
    <source>
        <dbReference type="PROSITE-ProRule" id="PRU00196"/>
    </source>
</evidence>
<dbReference type="PROSITE" id="PS00420">
    <property type="entry name" value="SRCR_1"/>
    <property type="match status" value="2"/>
</dbReference>
<evidence type="ECO:0000256" key="7">
    <source>
        <dbReference type="ARBA" id="ARBA00022729"/>
    </source>
</evidence>
<feature type="disulfide bond" evidence="19">
    <location>
        <begin position="888"/>
        <end position="897"/>
    </location>
</feature>
<feature type="domain" description="EGF-like" evidence="21">
    <location>
        <begin position="2002"/>
        <end position="2038"/>
    </location>
</feature>
<feature type="domain" description="EGF-like" evidence="21">
    <location>
        <begin position="3507"/>
        <end position="3543"/>
    </location>
</feature>
<feature type="disulfide bond" evidence="19">
    <location>
        <begin position="3173"/>
        <end position="3182"/>
    </location>
</feature>
<feature type="disulfide bond" evidence="19">
    <location>
        <begin position="4033"/>
        <end position="4042"/>
    </location>
</feature>
<accession>A0A9J7HWX3</accession>
<feature type="disulfide bond" evidence="19">
    <location>
        <begin position="3609"/>
        <end position="3618"/>
    </location>
</feature>
<feature type="disulfide bond" evidence="19">
    <location>
        <begin position="1686"/>
        <end position="1695"/>
    </location>
</feature>
<feature type="disulfide bond" evidence="19">
    <location>
        <begin position="189"/>
        <end position="198"/>
    </location>
</feature>
<dbReference type="Pfam" id="PF12661">
    <property type="entry name" value="hEGF"/>
    <property type="match status" value="3"/>
</dbReference>
<feature type="disulfide bond" evidence="20">
    <location>
        <begin position="92"/>
        <end position="102"/>
    </location>
</feature>
<keyword evidence="9" id="KW-0106">Calcium</keyword>
<feature type="disulfide bond" evidence="19">
    <location>
        <begin position="1344"/>
        <end position="1353"/>
    </location>
</feature>
<feature type="domain" description="EGF-like" evidence="21">
    <location>
        <begin position="1698"/>
        <end position="1734"/>
    </location>
</feature>
<dbReference type="PROSITE" id="PS50026">
    <property type="entry name" value="EGF_3"/>
    <property type="match status" value="59"/>
</dbReference>
<feature type="disulfide bond" evidence="19">
    <location>
        <begin position="1116"/>
        <end position="1125"/>
    </location>
</feature>
<evidence type="ECO:0000256" key="12">
    <source>
        <dbReference type="ARBA" id="ARBA00023136"/>
    </source>
</evidence>
<dbReference type="CDD" id="cd00054">
    <property type="entry name" value="EGF_CA"/>
    <property type="match status" value="47"/>
</dbReference>
<organism evidence="26 27">
    <name type="scientific">Branchiostoma floridae</name>
    <name type="common">Florida lancelet</name>
    <name type="synonym">Amphioxus</name>
    <dbReference type="NCBI Taxonomy" id="7739"/>
    <lineage>
        <taxon>Eukaryota</taxon>
        <taxon>Metazoa</taxon>
        <taxon>Chordata</taxon>
        <taxon>Cephalochordata</taxon>
        <taxon>Leptocardii</taxon>
        <taxon>Amphioxiformes</taxon>
        <taxon>Branchiostomatidae</taxon>
        <taxon>Branchiostoma</taxon>
    </lineage>
</organism>
<feature type="domain" description="EGF-like" evidence="21">
    <location>
        <begin position="298"/>
        <end position="330"/>
    </location>
</feature>
<feature type="domain" description="EGF-like" evidence="21">
    <location>
        <begin position="1356"/>
        <end position="1392"/>
    </location>
</feature>
<feature type="domain" description="EGF-like" evidence="21">
    <location>
        <begin position="1964"/>
        <end position="2000"/>
    </location>
</feature>
<feature type="disulfide bond" evidence="19">
    <location>
        <begin position="4185"/>
        <end position="4194"/>
    </location>
</feature>
<feature type="disulfide bond" evidence="19">
    <location>
        <begin position="4534"/>
        <end position="4543"/>
    </location>
</feature>
<dbReference type="SMART" id="SM00539">
    <property type="entry name" value="NIDO"/>
    <property type="match status" value="1"/>
</dbReference>
<feature type="domain" description="EGF-like" evidence="21">
    <location>
        <begin position="1850"/>
        <end position="1886"/>
    </location>
</feature>
<dbReference type="InterPro" id="IPR036084">
    <property type="entry name" value="Ser_inhib-like_sf"/>
</dbReference>
<keyword evidence="11" id="KW-0146">Chitin degradation</keyword>
<feature type="disulfide bond" evidence="20">
    <location>
        <begin position="670"/>
        <end position="734"/>
    </location>
</feature>
<feature type="domain" description="Chitin-binding type-2" evidence="23">
    <location>
        <begin position="3876"/>
        <end position="3933"/>
    </location>
</feature>
<keyword evidence="11" id="KW-0624">Polysaccharide degradation</keyword>
<dbReference type="PROSITE" id="PS51220">
    <property type="entry name" value="NIDO"/>
    <property type="match status" value="1"/>
</dbReference>
<dbReference type="GO" id="GO:0007154">
    <property type="term" value="P:cell communication"/>
    <property type="evidence" value="ECO:0007669"/>
    <property type="project" value="UniProtKB-ARBA"/>
</dbReference>
<gene>
    <name evidence="27" type="primary">LOC118409092</name>
</gene>
<feature type="domain" description="EGF-like" evidence="21">
    <location>
        <begin position="1926"/>
        <end position="1962"/>
    </location>
</feature>
<feature type="disulfide bond" evidence="19">
    <location>
        <begin position="3457"/>
        <end position="3466"/>
    </location>
</feature>
<dbReference type="PROSITE" id="PS50287">
    <property type="entry name" value="SRCR_2"/>
    <property type="match status" value="2"/>
</dbReference>
<keyword evidence="4" id="KW-1003">Cell membrane</keyword>
<feature type="domain" description="EGF-like" evidence="21">
    <location>
        <begin position="1128"/>
        <end position="1164"/>
    </location>
</feature>
<dbReference type="GO" id="GO:0005509">
    <property type="term" value="F:calcium ion binding"/>
    <property type="evidence" value="ECO:0007669"/>
    <property type="project" value="InterPro"/>
</dbReference>
<feature type="domain" description="SRCR" evidence="22">
    <location>
        <begin position="645"/>
        <end position="745"/>
    </location>
</feature>
<feature type="domain" description="EGF-like" evidence="21">
    <location>
        <begin position="1014"/>
        <end position="1050"/>
    </location>
</feature>
<evidence type="ECO:0000256" key="17">
    <source>
        <dbReference type="ARBA" id="ARBA00064153"/>
    </source>
</evidence>
<feature type="disulfide bond" evidence="19">
    <location>
        <begin position="1648"/>
        <end position="1657"/>
    </location>
</feature>
<dbReference type="InterPro" id="IPR014853">
    <property type="entry name" value="VWF/SSPO/ZAN-like_Cys-rich_dom"/>
</dbReference>
<sequence length="4628" mass="487944">MLCESRDTSAFVIFEDTCCLGTMRLVGGNSEFEGRVEINRGGVWGTICDGNWGIEEAQVVCREIGHGGAVAAFGSAHFGQGSGTIWLNNVDCAGNEDSLSTCPLLSDVTNTCTHADDAGVQCRDLDDCRPEPCQNGGTCLDQVNDFVCHCPHPYEGKTCDINTADPCQSGPCENGGVCSSSGGSFTCSCQPGWEGTTCQINIDECASTPCKHGGTCTDGINLYTCTCPTGWKGTDCQNFTCAGRALSKYQNPDDCKTYYECLDGFPDYVLQQCAPQYTVFSQATMKCEWPEDVEGCDITYVCSTPCENGGSCSGSDECTCPEGYGGTTCQYDLSIPFSTTLTCDGSTFNPFRLNGVCANTYYMCTPGRNIPFILSCPADLVFNNDNMVCDWRDNVPGCCTIRTGGTADFYPFGESAGDTVNPKADDGSSEKQTSAYGGGFPYFGGIYRDFWINNNGVVSFGGEVTIFTPSPFPIQSFPIVAVFWADVDNRRAGDVYWRQTTTDQSLLTQVSQDIVANHPDITSYQAGCVLVATYHDVTYYGGSANTNRQSFQVVLATDGIQSFAIFKYGDILWTTGSASMGDAATGLGGVPAQAGFNSGDGTNYHTVPGSRSSEIVDVETRTNVGQPGTFMFQINGNKIVPLGKVRLVGGSSEFNGRVEINRGGVWGTICDDDWGMEEAQVVCRELGHGGAVAAHGSAYYGQGSGPIYLNNMDCAGTEMSLSDCPLLSGGTDTCTHANDAGVECKDLDDCQPNPCANEGICLDRVDGFVCVCQPPFEGKDCNIDTSDPCFNDPCQHGGVCSADGDKFVCSCQSGWNGTTCGTYALNPCDSGPCQNGGLCFASEDKFACSCQPGWNGTTCETNIDECSPNPCQNGGVCQDLEADFSCSCPAPYEGKMCETYVNPCDSGPCQHGGVCSASGATFTCSCQPGWDGTTCGINIDDCSPDPCQNGGVCMDLVDNFFCFCPAPYRGDMCEIYVDPCDSGPCQNGGVCSASGATFTCSCQPGWNGTTCETDIDECSPNPCQNGGVCQDLEADFSCSCPAPYEGKMCEIYVDPCDSGPCQNGGRCFTFGVFFICRCQPGWDGRTCETDLDECSSNPCQNGGVCQDLVADFSCSCPAPYEGKMCEIYVDPCDSGPCQNGGVCSASGATFTCSCQPGWDGTTCETDIDECSPDPCQNGGVCQDLVADFSCNCPAPYEGKMCETYVDPCDSGPCQNGGVCSAFGAFFTCSCQPGWYGLTCEMDLDECSSDPCQNGGVCQDLLADFSCSCPAPYEGKMCETYVDPCGSGPCQNGGVCSASGATFTCSCQPGWNGTTCGMNIDECSPDPCQNGGVCQDLVADFSCSCPAPYEGKMCEIYVDPCDSGPCQNGGVCSANGATFTCSCQSGWNGATCELNIDECSPNPCQNGGVCQDLVADFSCSCPAPYEGKMCETYVNPCDSGPCQNGGVCSASGATFTCSCQPGWNGTTCETDIDECSPNPCQNGGVCQDLVADFSCSCPAPYEGKICETYVNPCGSGPCQNGGMCSASGATFTCSCQPGWNGTTCETDIDECSPDPCQNGGVCQDLVADFSCSCPASYEGKICETYVDPCSSGPCQNGGVCSASGATFTCSCQPGWNGTTCETDIDECSPNPCQNGGVCQDLVADFSCSCPAPYEGKMCEIYVDPCSSGPCQNGGVCSASGATFTCSCQPGWNGATCGMNIDECSPNPCQNGGVCQDLVADFSCSCPVPYEGKICETYVDPCSSGPCENGGVCSASGATFTCSCQPGWNGATCGMNIDECSPDPCQNGGVCQDLVADFSCSCPAPYEGKMCEIYVDPCGSAPCQHAGLCFASGDKFTCSCQPGWNGTTCEMNIDECSPDPCQNGGVCQDLVADFSCSCPAQYEGKMCEIYVDPCDSDPCQHGGVCSASGATFTCSCQPGWNGTTCGINIDDCSPDPCQNGGVCEDLVADFFCNCPSPYEGKMCEIYVDPCGSKPCQNGGVCSANGDKFTCSCQPGWDGTMCEISLDDCSPNPCQNGGVCQDLVDDFSCDCPVPYEGKMCETYVPTTPPYVPTTTVTDVPTTAAVTDVPTIATATVTDVPTTPITDGAVVPFNPDQECGEQMFFMLAGNCQSYYYVCSLGYDSPILMYCPPGLIFNKDLLVCDWPYNVLLTKCSFDVATMKLLIILLPLVTWVSCTPPLSEAKGNGDLPAVDRADLTDMQARVAMAVPYAPTGSPTADPCLSNPCLNGGTCLTQQDTYSCLCAPGWAGTNCDAVLTTPDNRGTQFMLGFLYNSGGGSQLELFITSASADPASVTITAPYASYTRQLTVTDAAVEVVTLPRSLVLTGSEKARKGILVTADKEIIVYGVNKKRATTDGFLGLPIDVMGTEYVVASYEYFQPSEFGVFGIEDGTVVDITLKESAQCNGVTYSSGRVVRVVINRFDAMQCQGRSSSDLTGTRIVSDKPISLMSGMKCVQVPNGVPACDHIVEHIPPVNTWGQRFVTVPLALRRAGDIFRIVSASDGTTVDVTGHAPRLLNSGEMWELDVPSDTYQAITSSQPVMVLQYCKSQDADGMETDPFMMYIPPIEQFAADYTFATVDAVGSSYTNYVNIVIKTSETAGLTYDGNRLPSSLTWTVIPGTDLSATQLHIATNGTHKIKHDSAIVTFSLFYYGFSSYDSVGFPGGLRLAKLSGECQMTETAYGDGVDNDCDKLVDEELLNGIDDDGDGLIDEDVAAVAHDIDECALGIAICDDNATCVNTHGSYKCVCDPGFTGDGKVCWTRSTCTVFGVTHYNTFDGLAHDFSGQCPTTLSSSCRASGNLPYFHVITNSDPRGDPTTSYVSEVTVEVYNRTIVIQQDKTVYINQIITTLPAQPLDDLTIKFGGQYVVIETTFGLKVQYDGSHRVEVTVPETYQDALCGLCGNYNGNDADEFITPDGSLAADVMQFGNSWLVDGHGEVCVANPPPPNRCDAALQQTVTGLCGMLTDGAHAFAACYSTLNPEGTYQTCVYDMCALNGDETSLCNNLQAYADACAEAGINVGSWRNTSFCPLSCPASSHYDPCSSACPATCTDVSAPLYCNTTCVEGCECDAGYVLSGDQCVLREQCGCTRDGLYYAVGQTWGEGCDRTCECVSKNNIQCTGGGCDVNATCAIQNGVQGCYCNPGYWGNGSYCGELCDINPCKNGATCINDDKGGHICVCASGWSGDACDEDLSPPDPAGPSSTAVPVIIGSYISGMMCDGWTFFLVENDCSSIYYVCSPGHDAPILFNCPANLVFNKDLGVCDWPDHVPYCSCQSGLAGASCQINLDDCSPNPCQNGGLCQDLVGDFVCHCLPSYQGKTCEIFVDPCNSGPCQHGGVCSVSGNKVTCSCQPGWNGNFCEMNIDECSPDPCQNGGVCQDLVADFSCSCPAPYEGKMCEIYVSPCGSGPCQNGGVCSASGATFTCSCQPGWNGTTCGMNIDECSPNPCQNGGVCQDLVADFSCSCPAPYEGKMCEIYVDPCGSGPCQNGGVCSASGATFTCSCQPGWNGATCGINIDECNPNPCQNGGLCQDLVADFSCSCPAPYEGKMCETYVSPCNSGPCQNGGVCSASGATFTCSCQPGWNGATCGTNLDECSPNPCQNGGVCQDLVADFSCSCPPLYEGKTCEIYVSTPPPFVPTTAPVITEGAVVPFSPGLTCNGLNFFLLDSDCSNIYYVCSPGHDAPILMHCPATLVFNKDIRVCDNPLAVVYCYFDVVTMLLLIILLSLVTWVSCAPPLAEPNSDGDSPAPDSTAFSDMRARDAILPLAYECSNWTRWINRDHPSGNGDFEDLPTIHAWYPGRVPCSVPSAVQARTVGTHIDASQTGQVFRDYRPEVGLACWNSDQSDGACLDYEVRFCCDPIPNPDPTGPSSTAVPVIIGSYISGMMCDGWTFFLVENDCSSIYYVCSPGHDAPILFHCPANLVFNKDLGVCDWPDRVPYCSCHGLAGASCQIKRRVMPGPGCCHCLPSYQGKTCEIFVDPCNSEPCQHGGVCSVSGNKVTCSCQPGWNGNFCEMNIDECSPDPCQNGGVCQDLLADFSCSCPAPYEGKMCEIYVDPCGSGPCQNGGVCSASGAAFTCSCQPGWNGATCGMNIDECSPNPCQNGGVCQDLVADFSCSCPASYEGKMCETYVSPCNSGPCQNGGVCSASGATFTCSCQPGWNGATCGTNLDECSPNPCQNGGVCQDLVADFSCSCPPLYEGKTCEIYVSTPPPYIPTTAPVITEGAVVPFSPGLTCNGLNFFLLDSDCSNIYYVCSPGHDAPILMHCPATLVFNKDIRVCDNPLAVVYCQLTTPKLFTKRSFDVTTMKFLILLSLVTWVSCTPLVSEPKSHGVLPVVDRAATPIPTTAPQGTSTAVPSTTDVPVIIGAFIAGMKCDGWTFFLVENDCSSIYYVCSPGQDAPIHMHCPANLVFNKDLGVCDWPDLVPYCSCQSGLAGASCQIDLDDCSPNPCQNGGLCQDLGGDFVCHCLPSYQGKTCEAYVDPCGTRPCQNGGVCSASGATFTCSCQPGWNGATCEMDLDECSPNPCQNGGVCQDLVADFSCSCPAPYEGKMCETYVSTPPPFVPTTAPVITEGAVVPFSPGLMCNELNFFLLENDCSSIYYVCSPGHDAPILMHCPATLVFNKDLRVCDNPLAVVYC</sequence>
<dbReference type="InterPro" id="IPR000742">
    <property type="entry name" value="EGF"/>
</dbReference>
<reference evidence="26" key="1">
    <citation type="journal article" date="2020" name="Nat. Ecol. Evol.">
        <title>Deeply conserved synteny resolves early events in vertebrate evolution.</title>
        <authorList>
            <person name="Simakov O."/>
            <person name="Marletaz F."/>
            <person name="Yue J.X."/>
            <person name="O'Connell B."/>
            <person name="Jenkins J."/>
            <person name="Brandt A."/>
            <person name="Calef R."/>
            <person name="Tung C.H."/>
            <person name="Huang T.K."/>
            <person name="Schmutz J."/>
            <person name="Satoh N."/>
            <person name="Yu J.K."/>
            <person name="Putnam N.H."/>
            <person name="Green R.E."/>
            <person name="Rokhsar D.S."/>
        </authorList>
    </citation>
    <scope>NUCLEOTIDE SEQUENCE [LARGE SCALE GENOMIC DNA]</scope>
    <source>
        <strain evidence="26">S238N-H82</strain>
    </source>
</reference>
<feature type="domain" description="EGF-like" evidence="21">
    <location>
        <begin position="1584"/>
        <end position="1620"/>
    </location>
</feature>
<dbReference type="FunFam" id="2.10.25.10:FF:000173">
    <property type="entry name" value="Neurogenic locus notch protein 2"/>
    <property type="match status" value="1"/>
</dbReference>
<dbReference type="SUPFAM" id="SSF57184">
    <property type="entry name" value="Growth factor receptor domain"/>
    <property type="match status" value="5"/>
</dbReference>
<feature type="domain" description="EGF-like" evidence="21">
    <location>
        <begin position="1622"/>
        <end position="1658"/>
    </location>
</feature>
<feature type="domain" description="EGF-like" evidence="21">
    <location>
        <begin position="1546"/>
        <end position="1582"/>
    </location>
</feature>
<dbReference type="PROSITE" id="PS01186">
    <property type="entry name" value="EGF_2"/>
    <property type="match status" value="52"/>
</dbReference>
<evidence type="ECO:0000256" key="10">
    <source>
        <dbReference type="ARBA" id="ARBA00022989"/>
    </source>
</evidence>
<dbReference type="PRINTS" id="PR00258">
    <property type="entry name" value="SPERACTRCPTR"/>
</dbReference>
<dbReference type="PROSITE" id="PS00022">
    <property type="entry name" value="EGF_1"/>
    <property type="match status" value="58"/>
</dbReference>
<dbReference type="FunFam" id="2.10.25.10:FF:000434">
    <property type="entry name" value="Predicted protein"/>
    <property type="match status" value="1"/>
</dbReference>
<dbReference type="PROSITE" id="PS50940">
    <property type="entry name" value="CHIT_BIND_II"/>
    <property type="match status" value="9"/>
</dbReference>
<dbReference type="SMART" id="SM00216">
    <property type="entry name" value="VWD"/>
    <property type="match status" value="1"/>
</dbReference>
<feature type="domain" description="EGF-like" evidence="21">
    <location>
        <begin position="1470"/>
        <end position="1506"/>
    </location>
</feature>
<dbReference type="KEGG" id="bfo:118409092"/>
<dbReference type="InterPro" id="IPR001881">
    <property type="entry name" value="EGF-like_Ca-bd_dom"/>
</dbReference>
<feature type="domain" description="EGF-like" evidence="21">
    <location>
        <begin position="4121"/>
        <end position="4157"/>
    </location>
</feature>
<dbReference type="SUPFAM" id="SSF57625">
    <property type="entry name" value="Invertebrate chitin-binding proteins"/>
    <property type="match status" value="9"/>
</dbReference>
<dbReference type="InterPro" id="IPR000152">
    <property type="entry name" value="EGF-type_Asp/Asn_hydroxyl_site"/>
</dbReference>
<feature type="disulfide bond" evidence="19">
    <location>
        <begin position="1610"/>
        <end position="1619"/>
    </location>
</feature>
<comment type="function">
    <text evidence="16">Binds to extracellular matrix proteins. Binds to pathogen-associated molecular patterns (PAMPs) present on the cell walls of Gram-positive and Gram-negative bacteria and fungi, behaving as a pattern recognition receptor (PRR). Induces bacterial and fungal aggregation and subsequent inhibition of PAMP-induced cytokine release. Does not possess intrinsic bactericidal activity. May play a role in the innate defense and homeostasis of certain epithelial surfaces.</text>
</comment>
<feature type="disulfide bond" evidence="19">
    <location>
        <begin position="1838"/>
        <end position="1847"/>
    </location>
</feature>
<evidence type="ECO:0000256" key="15">
    <source>
        <dbReference type="ARBA" id="ARBA00023180"/>
    </source>
</evidence>
<feature type="domain" description="EGF-like" evidence="21">
    <location>
        <begin position="3279"/>
        <end position="3315"/>
    </location>
</feature>
<dbReference type="FunFam" id="2.10.25.10:FF:000100">
    <property type="entry name" value="neurogenic locus notch homolog protein 3"/>
    <property type="match status" value="8"/>
</dbReference>
<feature type="disulfide bond" evidence="20">
    <location>
        <begin position="48"/>
        <end position="112"/>
    </location>
</feature>
<dbReference type="FunFam" id="2.10.25.10:FF:000391">
    <property type="entry name" value="Weary, isoform C"/>
    <property type="match status" value="1"/>
</dbReference>
<evidence type="ECO:0000256" key="6">
    <source>
        <dbReference type="ARBA" id="ARBA00022692"/>
    </source>
</evidence>
<feature type="disulfide bond" evidence="19">
    <location>
        <begin position="1876"/>
        <end position="1885"/>
    </location>
</feature>
<dbReference type="GO" id="GO:0008843">
    <property type="term" value="F:endochitinase activity"/>
    <property type="evidence" value="ECO:0007669"/>
    <property type="project" value="UniProtKB-EC"/>
</dbReference>
<evidence type="ECO:0000256" key="14">
    <source>
        <dbReference type="ARBA" id="ARBA00023170"/>
    </source>
</evidence>
<feature type="domain" description="EGF-like" evidence="21">
    <location>
        <begin position="3431"/>
        <end position="3467"/>
    </location>
</feature>
<feature type="domain" description="EGF-like" evidence="21">
    <location>
        <begin position="163"/>
        <end position="199"/>
    </location>
</feature>
<feature type="domain" description="EGF-like" evidence="21">
    <location>
        <begin position="3317"/>
        <end position="3353"/>
    </location>
</feature>
<feature type="disulfide bond" evidence="19">
    <location>
        <begin position="2028"/>
        <end position="2037"/>
    </location>
</feature>
<feature type="domain" description="EGF-like" evidence="21">
    <location>
        <begin position="1432"/>
        <end position="1468"/>
    </location>
</feature>
<feature type="domain" description="EGF-like" evidence="21">
    <location>
        <begin position="4007"/>
        <end position="4043"/>
    </location>
</feature>
<keyword evidence="8" id="KW-0677">Repeat</keyword>
<feature type="disulfide bond" evidence="19">
    <location>
        <begin position="3571"/>
        <end position="3580"/>
    </location>
</feature>
<dbReference type="GeneID" id="118409092"/>
<evidence type="ECO:0000256" key="11">
    <source>
        <dbReference type="ARBA" id="ARBA00023024"/>
    </source>
</evidence>
<dbReference type="InterPro" id="IPR009030">
    <property type="entry name" value="Growth_fac_rcpt_cys_sf"/>
</dbReference>
<dbReference type="GO" id="GO:0006032">
    <property type="term" value="P:chitin catabolic process"/>
    <property type="evidence" value="ECO:0007669"/>
    <property type="project" value="UniProtKB-KW"/>
</dbReference>
<feature type="domain" description="EGF-like" evidence="21">
    <location>
        <begin position="2213"/>
        <end position="2249"/>
    </location>
</feature>
<keyword evidence="26" id="KW-1185">Reference proteome</keyword>
<dbReference type="InterPro" id="IPR035234">
    <property type="entry name" value="IgGFc-bd_N"/>
</dbReference>
<feature type="disulfide bond" evidence="19">
    <location>
        <begin position="1154"/>
        <end position="1163"/>
    </location>
</feature>
<feature type="disulfide bond" evidence="19">
    <location>
        <begin position="2239"/>
        <end position="2248"/>
    </location>
</feature>
<evidence type="ECO:0000313" key="26">
    <source>
        <dbReference type="Proteomes" id="UP000001554"/>
    </source>
</evidence>
<evidence type="ECO:0000256" key="5">
    <source>
        <dbReference type="ARBA" id="ARBA00022536"/>
    </source>
</evidence>
<dbReference type="OrthoDB" id="430340at2759"/>
<dbReference type="InterPro" id="IPR001190">
    <property type="entry name" value="SRCR"/>
</dbReference>
<dbReference type="GO" id="GO:0023052">
    <property type="term" value="P:signaling"/>
    <property type="evidence" value="ECO:0007669"/>
    <property type="project" value="UniProtKB-ARBA"/>
</dbReference>
<feature type="disulfide bond" evidence="20">
    <location>
        <begin position="61"/>
        <end position="122"/>
    </location>
</feature>
<dbReference type="Pfam" id="PF00094">
    <property type="entry name" value="VWD"/>
    <property type="match status" value="1"/>
</dbReference>
<feature type="disulfide bond" evidence="19">
    <location>
        <begin position="1230"/>
        <end position="1239"/>
    </location>
</feature>
<feature type="domain" description="SRCR" evidence="22">
    <location>
        <begin position="23"/>
        <end position="123"/>
    </location>
</feature>
<dbReference type="InterPro" id="IPR013032">
    <property type="entry name" value="EGF-like_CS"/>
</dbReference>
<evidence type="ECO:0000259" key="25">
    <source>
        <dbReference type="PROSITE" id="PS51233"/>
    </source>
</evidence>
<dbReference type="Gene3D" id="2.10.25.10">
    <property type="entry name" value="Laminin"/>
    <property type="match status" value="58"/>
</dbReference>
<feature type="domain" description="EGF-like" evidence="21">
    <location>
        <begin position="862"/>
        <end position="898"/>
    </location>
</feature>
<feature type="disulfide bond" evidence="19">
    <location>
        <begin position="1534"/>
        <end position="1543"/>
    </location>
</feature>
<dbReference type="SUPFAM" id="SSF56487">
    <property type="entry name" value="SRCR-like"/>
    <property type="match status" value="2"/>
</dbReference>
<dbReference type="PROSITE" id="PS01187">
    <property type="entry name" value="EGF_CA"/>
    <property type="match status" value="24"/>
</dbReference>
<feature type="domain" description="EGF-like" evidence="21">
    <location>
        <begin position="3469"/>
        <end position="3505"/>
    </location>
</feature>
<feature type="domain" description="EGF-like" evidence="21">
    <location>
        <begin position="201"/>
        <end position="237"/>
    </location>
</feature>
<dbReference type="InterPro" id="IPR018097">
    <property type="entry name" value="EGF_Ca-bd_CS"/>
</dbReference>
<feature type="domain" description="EGF-like" evidence="21">
    <location>
        <begin position="3969"/>
        <end position="4005"/>
    </location>
</feature>
<dbReference type="SMART" id="SM00202">
    <property type="entry name" value="SR"/>
    <property type="match status" value="2"/>
</dbReference>
<feature type="domain" description="Chitin-binding type-2" evidence="23">
    <location>
        <begin position="238"/>
        <end position="298"/>
    </location>
</feature>
<feature type="domain" description="EGF-like" evidence="21">
    <location>
        <begin position="1204"/>
        <end position="1240"/>
    </location>
</feature>
<dbReference type="FunFam" id="2.10.25.10:FF:000122">
    <property type="entry name" value="Protein crumbs homolog 2"/>
    <property type="match status" value="1"/>
</dbReference>
<feature type="domain" description="EGF-like" evidence="21">
    <location>
        <begin position="3147"/>
        <end position="3183"/>
    </location>
</feature>
<feature type="disulfide bond" evidence="19">
    <location>
        <begin position="1724"/>
        <end position="1733"/>
    </location>
</feature>
<feature type="domain" description="EGF-like" evidence="21">
    <location>
        <begin position="1090"/>
        <end position="1126"/>
    </location>
</feature>
<evidence type="ECO:0000256" key="4">
    <source>
        <dbReference type="ARBA" id="ARBA00022475"/>
    </source>
</evidence>
<dbReference type="InterPro" id="IPR049883">
    <property type="entry name" value="NOTCH1_EGF-like"/>
</dbReference>
<feature type="disulfide bond" evidence="19">
    <location>
        <begin position="772"/>
        <end position="781"/>
    </location>
</feature>
<feature type="disulfide bond" evidence="19">
    <location>
        <begin position="1002"/>
        <end position="1011"/>
    </location>
</feature>
<feature type="domain" description="EGF-like" evidence="21">
    <location>
        <begin position="2715"/>
        <end position="2755"/>
    </location>
</feature>
<feature type="disulfide bond" evidence="19">
    <location>
        <begin position="1990"/>
        <end position="1999"/>
    </location>
</feature>
<dbReference type="RefSeq" id="XP_035665849.1">
    <property type="nucleotide sequence ID" value="XM_035809956.1"/>
</dbReference>
<feature type="domain" description="Chitin-binding type-2" evidence="23">
    <location>
        <begin position="4362"/>
        <end position="4419"/>
    </location>
</feature>
<feature type="disulfide bond" evidence="19">
    <location>
        <begin position="4496"/>
        <end position="4505"/>
    </location>
</feature>
<dbReference type="SUPFAM" id="SSF57196">
    <property type="entry name" value="EGF/Laminin"/>
    <property type="match status" value="42"/>
</dbReference>
<dbReference type="InterPro" id="IPR036508">
    <property type="entry name" value="Chitin-bd_dom_sf"/>
</dbReference>
<evidence type="ECO:0000256" key="8">
    <source>
        <dbReference type="ARBA" id="ARBA00022737"/>
    </source>
</evidence>
<dbReference type="FunFam" id="2.10.25.10:FF:000321">
    <property type="entry name" value="Protein delta homolog 1"/>
    <property type="match status" value="38"/>
</dbReference>
<feature type="domain" description="EGF-like" evidence="21">
    <location>
        <begin position="4470"/>
        <end position="4506"/>
    </location>
</feature>
<comment type="catalytic activity">
    <reaction evidence="1">
        <text>Random endo-hydrolysis of N-acetyl-beta-D-glucosaminide (1-&gt;4)-beta-linkages in chitin and chitodextrins.</text>
        <dbReference type="EC" id="3.2.1.14"/>
    </reaction>
</comment>
<feature type="disulfide bond" evidence="19">
    <location>
        <begin position="850"/>
        <end position="859"/>
    </location>
</feature>
<feature type="domain" description="EGF-like" evidence="21">
    <location>
        <begin position="3545"/>
        <end position="3581"/>
    </location>
</feature>
<feature type="domain" description="VWFD" evidence="25">
    <location>
        <begin position="2758"/>
        <end position="2935"/>
    </location>
</feature>
<evidence type="ECO:0000259" key="21">
    <source>
        <dbReference type="PROSITE" id="PS50026"/>
    </source>
</evidence>
<evidence type="ECO:0000256" key="18">
    <source>
        <dbReference type="ARBA" id="ARBA00069168"/>
    </source>
</evidence>
<reference evidence="27" key="2">
    <citation type="submission" date="2025-08" db="UniProtKB">
        <authorList>
            <consortium name="RefSeq"/>
        </authorList>
    </citation>
    <scope>IDENTIFICATION</scope>
    <source>
        <strain evidence="27">S238N-H82</strain>
        <tissue evidence="27">Testes</tissue>
    </source>
</reference>
<feature type="domain" description="NIDO" evidence="24">
    <location>
        <begin position="482"/>
        <end position="637"/>
    </location>
</feature>
<feature type="domain" description="Chitin-binding type-2" evidence="23">
    <location>
        <begin position="4572"/>
        <end position="4628"/>
    </location>
</feature>
<evidence type="ECO:0000259" key="24">
    <source>
        <dbReference type="PROSITE" id="PS51220"/>
    </source>
</evidence>